<proteinExistence type="predicted"/>
<keyword evidence="4" id="KW-1185">Reference proteome</keyword>
<feature type="domain" description="Amidohydrolase-related" evidence="1">
    <location>
        <begin position="56"/>
        <end position="408"/>
    </location>
</feature>
<dbReference type="InterPro" id="IPR051781">
    <property type="entry name" value="Metallo-dep_Hydrolase"/>
</dbReference>
<accession>A0ABW8MZY3</accession>
<comment type="caution">
    <text evidence="3">The sequence shown here is derived from an EMBL/GenBank/DDBJ whole genome shotgun (WGS) entry which is preliminary data.</text>
</comment>
<evidence type="ECO:0000313" key="4">
    <source>
        <dbReference type="Proteomes" id="UP001620514"/>
    </source>
</evidence>
<gene>
    <name evidence="2" type="ORF">ABH943_008121</name>
    <name evidence="3" type="ORF">ABH943_008134</name>
</gene>
<dbReference type="Pfam" id="PF01979">
    <property type="entry name" value="Amidohydro_1"/>
    <property type="match status" value="1"/>
</dbReference>
<dbReference type="RefSeq" id="WP_404614115.1">
    <property type="nucleotide sequence ID" value="NZ_JBIYDN010000043.1"/>
</dbReference>
<organism evidence="3 4">
    <name type="scientific">Caballeronia udeis</name>
    <dbReference type="NCBI Taxonomy" id="1232866"/>
    <lineage>
        <taxon>Bacteria</taxon>
        <taxon>Pseudomonadati</taxon>
        <taxon>Pseudomonadota</taxon>
        <taxon>Betaproteobacteria</taxon>
        <taxon>Burkholderiales</taxon>
        <taxon>Burkholderiaceae</taxon>
        <taxon>Caballeronia</taxon>
    </lineage>
</organism>
<reference evidence="3 4" key="1">
    <citation type="submission" date="2024-10" db="EMBL/GenBank/DDBJ databases">
        <authorList>
            <person name="Deangelis K."/>
            <person name="Huntemann M."/>
            <person name="Clum A."/>
            <person name="Wang J."/>
            <person name="Palaniappan K."/>
            <person name="Ritter S."/>
            <person name="Chen I.-M."/>
            <person name="Stamatis D."/>
            <person name="Reddy T."/>
            <person name="O'Malley R."/>
            <person name="Daum C."/>
            <person name="Ng V."/>
            <person name="Ivanova N."/>
            <person name="Kyrpides N."/>
            <person name="Woyke T."/>
        </authorList>
    </citation>
    <scope>NUCLEOTIDE SEQUENCE [LARGE SCALE GENOMIC DNA]</scope>
    <source>
        <strain evidence="3 4">GAS97</strain>
    </source>
</reference>
<dbReference type="PANTHER" id="PTHR43135">
    <property type="entry name" value="ALPHA-D-RIBOSE 1-METHYLPHOSPHONATE 5-TRIPHOSPHATE DIPHOSPHATASE"/>
    <property type="match status" value="1"/>
</dbReference>
<dbReference type="Proteomes" id="UP001620514">
    <property type="component" value="Unassembled WGS sequence"/>
</dbReference>
<dbReference type="Gene3D" id="2.30.40.10">
    <property type="entry name" value="Urease, subunit C, domain 1"/>
    <property type="match status" value="1"/>
</dbReference>
<dbReference type="EMBL" id="JBIYDN010000043">
    <property type="protein sequence ID" value="MFK4448077.1"/>
    <property type="molecule type" value="Genomic_DNA"/>
</dbReference>
<dbReference type="InterPro" id="IPR006680">
    <property type="entry name" value="Amidohydro-rel"/>
</dbReference>
<dbReference type="InterPro" id="IPR032466">
    <property type="entry name" value="Metal_Hydrolase"/>
</dbReference>
<evidence type="ECO:0000313" key="2">
    <source>
        <dbReference type="EMBL" id="MFK4448077.1"/>
    </source>
</evidence>
<evidence type="ECO:0000313" key="3">
    <source>
        <dbReference type="EMBL" id="MFK4448090.1"/>
    </source>
</evidence>
<dbReference type="InterPro" id="IPR011059">
    <property type="entry name" value="Metal-dep_hydrolase_composite"/>
</dbReference>
<name>A0ABW8MZY3_9BURK</name>
<dbReference type="EMBL" id="JBIYDN010000043">
    <property type="protein sequence ID" value="MFK4448090.1"/>
    <property type="molecule type" value="Genomic_DNA"/>
</dbReference>
<evidence type="ECO:0000259" key="1">
    <source>
        <dbReference type="Pfam" id="PF01979"/>
    </source>
</evidence>
<reference evidence="3 4" key="2">
    <citation type="submission" date="2024-11" db="EMBL/GenBank/DDBJ databases">
        <title>Using genomics to understand microbial adaptation to soil warming.</title>
        <authorList>
            <person name="Deangelis K.M. PhD."/>
        </authorList>
    </citation>
    <scope>NUCLEOTIDE SEQUENCE [LARGE SCALE GENOMIC DNA]</scope>
    <source>
        <strain evidence="3 4">GAS97</strain>
    </source>
</reference>
<dbReference type="PANTHER" id="PTHR43135:SF3">
    <property type="entry name" value="ALPHA-D-RIBOSE 1-METHYLPHOSPHONATE 5-TRIPHOSPHATE DIPHOSPHATASE"/>
    <property type="match status" value="1"/>
</dbReference>
<dbReference type="SUPFAM" id="SSF51556">
    <property type="entry name" value="Metallo-dependent hydrolases"/>
    <property type="match status" value="1"/>
</dbReference>
<dbReference type="SUPFAM" id="SSF51338">
    <property type="entry name" value="Composite domain of metallo-dependent hydrolases"/>
    <property type="match status" value="2"/>
</dbReference>
<sequence>MNPQLFTNVKIFDGTGAPTFVGEALVEGNLIRTVARGNGGITRESYYDTIDGKSMTLMPGLVEAHSHVTYSNMAKFGDLGLIPLEEHTILALQNVKLMLDSGFTSLYSAASAKFRLEAVIRDAIDAGKFPGPRMRAASPELTSTGGLGDERQYHTNHQGFELIADGTEEIRRTVRMLIREGVDTIKLNISGDMFAGRPGFARRLSYTEAEVAAAAEEAHMRGAWLSCHARADAAVKLALKYDFRVIYHCDFIEGETYDLLEAKRDSVFLAPAIGVIYATAYEAEPWGITREFVEKSELFTMLEQCSKVYGELRKRGLRILPGGDYGFAWNPIGTNARDLEHFVNIVGFTPADALMAATKWGGEIMDIPNLGLVSDGYLADLLLVEGDPVENIKLLQDRDNIKVVMKDGVYYKRLIPTPPM</sequence>
<dbReference type="Gene3D" id="3.20.20.140">
    <property type="entry name" value="Metal-dependent hydrolases"/>
    <property type="match status" value="1"/>
</dbReference>
<protein>
    <submittedName>
        <fullName evidence="3">Imidazolonepropionase-like amidohydrolase</fullName>
    </submittedName>
</protein>